<evidence type="ECO:0000313" key="2">
    <source>
        <dbReference type="EMBL" id="EJT68443.1"/>
    </source>
</evidence>
<reference evidence="3" key="5">
    <citation type="submission" date="2018-04" db="UniProtKB">
        <authorList>
            <consortium name="EnsemblFungi"/>
        </authorList>
    </citation>
    <scope>IDENTIFICATION</scope>
    <source>
        <strain evidence="3">R3-111a-1</strain>
    </source>
</reference>
<feature type="compositionally biased region" description="Basic and acidic residues" evidence="1">
    <location>
        <begin position="32"/>
        <end position="48"/>
    </location>
</feature>
<dbReference type="AlphaFoldDB" id="J3PKC9"/>
<dbReference type="Proteomes" id="UP000006039">
    <property type="component" value="Unassembled WGS sequence"/>
</dbReference>
<reference evidence="2" key="2">
    <citation type="submission" date="2010-07" db="EMBL/GenBank/DDBJ databases">
        <authorList>
            <consortium name="The Broad Institute Genome Sequencing Platform"/>
            <consortium name="Broad Institute Genome Sequencing Center for Infectious Disease"/>
            <person name="Ma L.-J."/>
            <person name="Dead R."/>
            <person name="Young S."/>
            <person name="Zeng Q."/>
            <person name="Koehrsen M."/>
            <person name="Alvarado L."/>
            <person name="Berlin A."/>
            <person name="Chapman S.B."/>
            <person name="Chen Z."/>
            <person name="Freedman E."/>
            <person name="Gellesch M."/>
            <person name="Goldberg J."/>
            <person name="Griggs A."/>
            <person name="Gujja S."/>
            <person name="Heilman E.R."/>
            <person name="Heiman D."/>
            <person name="Hepburn T."/>
            <person name="Howarth C."/>
            <person name="Jen D."/>
            <person name="Larson L."/>
            <person name="Mehta T."/>
            <person name="Neiman D."/>
            <person name="Pearson M."/>
            <person name="Roberts A."/>
            <person name="Saif S."/>
            <person name="Shea T."/>
            <person name="Shenoy N."/>
            <person name="Sisk P."/>
            <person name="Stolte C."/>
            <person name="Sykes S."/>
            <person name="Walk T."/>
            <person name="White J."/>
            <person name="Yandava C."/>
            <person name="Haas B."/>
            <person name="Nusbaum C."/>
            <person name="Birren B."/>
        </authorList>
    </citation>
    <scope>NUCLEOTIDE SEQUENCE</scope>
    <source>
        <strain evidence="2">R3-111a-1</strain>
    </source>
</reference>
<reference evidence="3" key="4">
    <citation type="journal article" date="2015" name="G3 (Bethesda)">
        <title>Genome sequences of three phytopathogenic species of the Magnaporthaceae family of fungi.</title>
        <authorList>
            <person name="Okagaki L.H."/>
            <person name="Nunes C.C."/>
            <person name="Sailsbery J."/>
            <person name="Clay B."/>
            <person name="Brown D."/>
            <person name="John T."/>
            <person name="Oh Y."/>
            <person name="Young N."/>
            <person name="Fitzgerald M."/>
            <person name="Haas B.J."/>
            <person name="Zeng Q."/>
            <person name="Young S."/>
            <person name="Adiconis X."/>
            <person name="Fan L."/>
            <person name="Levin J.Z."/>
            <person name="Mitchell T.K."/>
            <person name="Okubara P.A."/>
            <person name="Farman M.L."/>
            <person name="Kohn L.M."/>
            <person name="Birren B."/>
            <person name="Ma L.-J."/>
            <person name="Dean R.A."/>
        </authorList>
    </citation>
    <scope>NUCLEOTIDE SEQUENCE</scope>
    <source>
        <strain evidence="3">R3-111a-1</strain>
    </source>
</reference>
<dbReference type="VEuPathDB" id="FungiDB:GGTG_13983"/>
<evidence type="ECO:0000313" key="4">
    <source>
        <dbReference type="Proteomes" id="UP000006039"/>
    </source>
</evidence>
<evidence type="ECO:0000256" key="1">
    <source>
        <dbReference type="SAM" id="MobiDB-lite"/>
    </source>
</evidence>
<dbReference type="GeneID" id="20354441"/>
<dbReference type="RefSeq" id="XP_009230172.1">
    <property type="nucleotide sequence ID" value="XM_009231908.1"/>
</dbReference>
<keyword evidence="4" id="KW-1185">Reference proteome</keyword>
<sequence length="99" mass="11202">MSHNETTRALAQQLSATRAPLQLLKTAQQRKQQKEDAGDVRSDKETAGHEPWPTDMWARWTGGWAGVSPRARLDMDRLLQADSSKRTPLYRAWSQTTPA</sequence>
<name>J3PKC9_GAET3</name>
<feature type="compositionally biased region" description="Polar residues" evidence="1">
    <location>
        <begin position="1"/>
        <end position="16"/>
    </location>
</feature>
<gene>
    <name evidence="3" type="primary">20354441</name>
    <name evidence="2" type="ORF">GGTG_13983</name>
</gene>
<reference evidence="2" key="3">
    <citation type="submission" date="2010-09" db="EMBL/GenBank/DDBJ databases">
        <title>Annotation of Gaeumannomyces graminis var. tritici R3-111a-1.</title>
        <authorList>
            <consortium name="The Broad Institute Genome Sequencing Platform"/>
            <person name="Ma L.-J."/>
            <person name="Dead R."/>
            <person name="Young S.K."/>
            <person name="Zeng Q."/>
            <person name="Gargeya S."/>
            <person name="Fitzgerald M."/>
            <person name="Haas B."/>
            <person name="Abouelleil A."/>
            <person name="Alvarado L."/>
            <person name="Arachchi H.M."/>
            <person name="Berlin A."/>
            <person name="Brown A."/>
            <person name="Chapman S.B."/>
            <person name="Chen Z."/>
            <person name="Dunbar C."/>
            <person name="Freedman E."/>
            <person name="Gearin G."/>
            <person name="Gellesch M."/>
            <person name="Goldberg J."/>
            <person name="Griggs A."/>
            <person name="Gujja S."/>
            <person name="Heiman D."/>
            <person name="Howarth C."/>
            <person name="Larson L."/>
            <person name="Lui A."/>
            <person name="MacDonald P.J.P."/>
            <person name="Mehta T."/>
            <person name="Montmayeur A."/>
            <person name="Murphy C."/>
            <person name="Neiman D."/>
            <person name="Pearson M."/>
            <person name="Priest M."/>
            <person name="Roberts A."/>
            <person name="Saif S."/>
            <person name="Shea T."/>
            <person name="Shenoy N."/>
            <person name="Sisk P."/>
            <person name="Stolte C."/>
            <person name="Sykes S."/>
            <person name="Yandava C."/>
            <person name="Wortman J."/>
            <person name="Nusbaum C."/>
            <person name="Birren B."/>
        </authorList>
    </citation>
    <scope>NUCLEOTIDE SEQUENCE</scope>
    <source>
        <strain evidence="2">R3-111a-1</strain>
    </source>
</reference>
<proteinExistence type="predicted"/>
<dbReference type="EMBL" id="GL385488">
    <property type="protein sequence ID" value="EJT68443.1"/>
    <property type="molecule type" value="Genomic_DNA"/>
</dbReference>
<protein>
    <submittedName>
        <fullName evidence="2 3">Uncharacterized protein</fullName>
    </submittedName>
</protein>
<dbReference type="HOGENOM" id="CLU_2320538_0_0_1"/>
<dbReference type="EnsemblFungi" id="EJT68443">
    <property type="protein sequence ID" value="EJT68443"/>
    <property type="gene ID" value="GGTG_13983"/>
</dbReference>
<reference evidence="4" key="1">
    <citation type="submission" date="2010-07" db="EMBL/GenBank/DDBJ databases">
        <title>The genome sequence of Gaeumannomyces graminis var. tritici strain R3-111a-1.</title>
        <authorList>
            <consortium name="The Broad Institute Genome Sequencing Platform"/>
            <person name="Ma L.-J."/>
            <person name="Dead R."/>
            <person name="Young S."/>
            <person name="Zeng Q."/>
            <person name="Koehrsen M."/>
            <person name="Alvarado L."/>
            <person name="Berlin A."/>
            <person name="Chapman S.B."/>
            <person name="Chen Z."/>
            <person name="Freedman E."/>
            <person name="Gellesch M."/>
            <person name="Goldberg J."/>
            <person name="Griggs A."/>
            <person name="Gujja S."/>
            <person name="Heilman E.R."/>
            <person name="Heiman D."/>
            <person name="Hepburn T."/>
            <person name="Howarth C."/>
            <person name="Jen D."/>
            <person name="Larson L."/>
            <person name="Mehta T."/>
            <person name="Neiman D."/>
            <person name="Pearson M."/>
            <person name="Roberts A."/>
            <person name="Saif S."/>
            <person name="Shea T."/>
            <person name="Shenoy N."/>
            <person name="Sisk P."/>
            <person name="Stolte C."/>
            <person name="Sykes S."/>
            <person name="Walk T."/>
            <person name="White J."/>
            <person name="Yandava C."/>
            <person name="Haas B."/>
            <person name="Nusbaum C."/>
            <person name="Birren B."/>
        </authorList>
    </citation>
    <scope>NUCLEOTIDE SEQUENCE [LARGE SCALE GENOMIC DNA]</scope>
    <source>
        <strain evidence="4">R3-111a-1</strain>
    </source>
</reference>
<accession>J3PKC9</accession>
<evidence type="ECO:0000313" key="3">
    <source>
        <dbReference type="EnsemblFungi" id="EJT68443"/>
    </source>
</evidence>
<feature type="region of interest" description="Disordered" evidence="1">
    <location>
        <begin position="1"/>
        <end position="56"/>
    </location>
</feature>
<organism evidence="2">
    <name type="scientific">Gaeumannomyces tritici (strain R3-111a-1)</name>
    <name type="common">Wheat and barley take-all root rot fungus</name>
    <name type="synonym">Gaeumannomyces graminis var. tritici</name>
    <dbReference type="NCBI Taxonomy" id="644352"/>
    <lineage>
        <taxon>Eukaryota</taxon>
        <taxon>Fungi</taxon>
        <taxon>Dikarya</taxon>
        <taxon>Ascomycota</taxon>
        <taxon>Pezizomycotina</taxon>
        <taxon>Sordariomycetes</taxon>
        <taxon>Sordariomycetidae</taxon>
        <taxon>Magnaporthales</taxon>
        <taxon>Magnaporthaceae</taxon>
        <taxon>Gaeumannomyces</taxon>
    </lineage>
</organism>